<gene>
    <name evidence="2" type="ORF">CmNV_007</name>
</gene>
<evidence type="ECO:0000313" key="2">
    <source>
        <dbReference type="EMBL" id="UBZ25597.1"/>
    </source>
</evidence>
<dbReference type="EMBL" id="MZ311578">
    <property type="protein sequence ID" value="UBZ25597.1"/>
    <property type="molecule type" value="Genomic_DNA"/>
</dbReference>
<organism evidence="2 3">
    <name type="scientific">Carcinus maenas nudivirus</name>
    <dbReference type="NCBI Taxonomy" id="2880837"/>
    <lineage>
        <taxon>Viruses</taxon>
        <taxon>Viruses incertae sedis</taxon>
        <taxon>Naldaviricetes</taxon>
        <taxon>Lefavirales</taxon>
        <taxon>Nudiviridae</taxon>
        <taxon>Gammanudivirus</taxon>
        <taxon>Gammanudivirus cameanadis</taxon>
    </lineage>
</organism>
<sequence length="131" mass="15404">MIINDTVTIPSIIFSLSEDSRERFIIEYIKLNEFNKYSTSLILYSLEYLIHKHSTFWIAVYSYSTTKEEGCKIALRVPAYTNIFVNFENEETLVAKPPDGIRKLIQKKTRHQRRKDDQKQTPSVFTAYSEV</sequence>
<reference evidence="2" key="1">
    <citation type="journal article" date="2021" name="Viruses">
        <title>Identification and Full Characterisation of Two Novel Crustacean Infecting Members of the Family Nudiviridae Provides Support for Two Subfamilies.</title>
        <authorList>
            <person name="Bateman K.S."/>
            <person name="Kerr R."/>
            <person name="Stentiford G.D."/>
            <person name="Bean T.P."/>
            <person name="Hooper C."/>
            <person name="Van Eynde B."/>
            <person name="Delbare D."/>
            <person name="Bojko J."/>
            <person name="Christiaens O."/>
            <person name="Taning C.N.T."/>
            <person name="Smagghe G."/>
            <person name="van Oers M.M."/>
            <person name="van Aerle R."/>
        </authorList>
    </citation>
    <scope>NUCLEOTIDE SEQUENCE</scope>
    <source>
        <strain evidence="2">AN2</strain>
    </source>
</reference>
<feature type="region of interest" description="Disordered" evidence="1">
    <location>
        <begin position="106"/>
        <end position="131"/>
    </location>
</feature>
<accession>A0AAE9BZU3</accession>
<proteinExistence type="predicted"/>
<keyword evidence="3" id="KW-1185">Reference proteome</keyword>
<feature type="compositionally biased region" description="Polar residues" evidence="1">
    <location>
        <begin position="120"/>
        <end position="131"/>
    </location>
</feature>
<name>A0AAE9BZU3_9VIRU</name>
<evidence type="ECO:0000256" key="1">
    <source>
        <dbReference type="SAM" id="MobiDB-lite"/>
    </source>
</evidence>
<protein>
    <submittedName>
        <fullName evidence="2">Uncharacterized protein</fullName>
    </submittedName>
</protein>
<evidence type="ECO:0000313" key="3">
    <source>
        <dbReference type="Proteomes" id="UP000830962"/>
    </source>
</evidence>
<dbReference type="Proteomes" id="UP000830962">
    <property type="component" value="Segment"/>
</dbReference>